<dbReference type="OrthoDB" id="1097929at2"/>
<keyword evidence="1" id="KW-1133">Transmembrane helix</keyword>
<evidence type="ECO:0000313" key="2">
    <source>
        <dbReference type="EMBL" id="TQQ85852.1"/>
    </source>
</evidence>
<sequence length="141" mass="16383">MNIRKQNLLIIACLVWAIAGFNILKIGISSYIGYVNIINIITSLIIFSLFWFLVFSKLTSKHTLRIISYDEEYQFFLKFFDKKSFMIMAFMMSFGICIRTFKLMPLKFIAVFYTGLGSALFLAGAVFGLNYINHIRKKEEL</sequence>
<accession>A0A544QYT4</accession>
<comment type="caution">
    <text evidence="2">The sequence shown here is derived from an EMBL/GenBank/DDBJ whole genome shotgun (WGS) entry which is preliminary data.</text>
</comment>
<keyword evidence="1" id="KW-0472">Membrane</keyword>
<keyword evidence="1" id="KW-0812">Transmembrane</keyword>
<protein>
    <submittedName>
        <fullName evidence="2">Uncharacterized protein</fullName>
    </submittedName>
</protein>
<proteinExistence type="predicted"/>
<evidence type="ECO:0000313" key="3">
    <source>
        <dbReference type="Proteomes" id="UP000317863"/>
    </source>
</evidence>
<dbReference type="EMBL" id="SGJB01000001">
    <property type="protein sequence ID" value="TQQ85852.1"/>
    <property type="molecule type" value="Genomic_DNA"/>
</dbReference>
<organism evidence="2 3">
    <name type="scientific">Peptacetobacter hominis</name>
    <dbReference type="NCBI Taxonomy" id="2743610"/>
    <lineage>
        <taxon>Bacteria</taxon>
        <taxon>Bacillati</taxon>
        <taxon>Bacillota</taxon>
        <taxon>Clostridia</taxon>
        <taxon>Peptostreptococcales</taxon>
        <taxon>Peptostreptococcaceae</taxon>
        <taxon>Peptacetobacter</taxon>
    </lineage>
</organism>
<feature type="transmembrane region" description="Helical" evidence="1">
    <location>
        <begin position="85"/>
        <end position="104"/>
    </location>
</feature>
<evidence type="ECO:0000256" key="1">
    <source>
        <dbReference type="SAM" id="Phobius"/>
    </source>
</evidence>
<name>A0A544QYT4_9FIRM</name>
<gene>
    <name evidence="2" type="ORF">EXD82_01165</name>
</gene>
<feature type="transmembrane region" description="Helical" evidence="1">
    <location>
        <begin position="34"/>
        <end position="55"/>
    </location>
</feature>
<feature type="transmembrane region" description="Helical" evidence="1">
    <location>
        <begin position="7"/>
        <end position="28"/>
    </location>
</feature>
<feature type="transmembrane region" description="Helical" evidence="1">
    <location>
        <begin position="110"/>
        <end position="132"/>
    </location>
</feature>
<dbReference type="AlphaFoldDB" id="A0A544QYT4"/>
<reference evidence="2 3" key="1">
    <citation type="submission" date="2019-02" db="EMBL/GenBank/DDBJ databases">
        <title>Peptostreptococcaceae bacterium ZHW00191 nov., a new bacterium isolated from the human gut.</title>
        <authorList>
            <person name="Zhou H.-W."/>
            <person name="Chen X.-J."/>
        </authorList>
    </citation>
    <scope>NUCLEOTIDE SEQUENCE [LARGE SCALE GENOMIC DNA]</scope>
    <source>
        <strain evidence="2 3">ZHW00191</strain>
    </source>
</reference>
<keyword evidence="3" id="KW-1185">Reference proteome</keyword>
<dbReference type="RefSeq" id="WP_142535079.1">
    <property type="nucleotide sequence ID" value="NZ_SGJB01000001.1"/>
</dbReference>
<dbReference type="Proteomes" id="UP000317863">
    <property type="component" value="Unassembled WGS sequence"/>
</dbReference>